<dbReference type="CDD" id="cd07521">
    <property type="entry name" value="HAD_FCP1-like"/>
    <property type="match status" value="1"/>
</dbReference>
<comment type="function">
    <text evidence="1">Essential component of the TIM23 complex, a complex that mediates the translocation of transit peptide-containing proteins across the mitochondrial inner membrane.</text>
</comment>
<dbReference type="InterPro" id="IPR004274">
    <property type="entry name" value="FCP1_dom"/>
</dbReference>
<keyword evidence="1" id="KW-0653">Protein transport</keyword>
<protein>
    <recommendedName>
        <fullName evidence="1">Mitochondrial import inner membrane translocase subunit TIM50</fullName>
    </recommendedName>
</protein>
<gene>
    <name evidence="3" type="ORF">C9374_001476</name>
</gene>
<dbReference type="RefSeq" id="XP_044551136.1">
    <property type="nucleotide sequence ID" value="XM_044690780.1"/>
</dbReference>
<dbReference type="GO" id="GO:0015031">
    <property type="term" value="P:protein transport"/>
    <property type="evidence" value="ECO:0007669"/>
    <property type="project" value="UniProtKB-KW"/>
</dbReference>
<dbReference type="GO" id="GO:0005744">
    <property type="term" value="C:TIM23 mitochondrial import inner membrane translocase complex"/>
    <property type="evidence" value="ECO:0007669"/>
    <property type="project" value="UniProtKB-UniRule"/>
</dbReference>
<reference evidence="3 4" key="1">
    <citation type="journal article" date="2018" name="BMC Genomics">
        <title>The genome of Naegleria lovaniensis, the basis for a comparative approach to unravel pathogenicity factors of the human pathogenic amoeba N. fowleri.</title>
        <authorList>
            <person name="Liechti N."/>
            <person name="Schurch N."/>
            <person name="Bruggmann R."/>
            <person name="Wittwer M."/>
        </authorList>
    </citation>
    <scope>NUCLEOTIDE SEQUENCE [LARGE SCALE GENOMIC DNA]</scope>
    <source>
        <strain evidence="3 4">ATCC 30569</strain>
    </source>
</reference>
<organism evidence="3 4">
    <name type="scientific">Naegleria lovaniensis</name>
    <name type="common">Amoeba</name>
    <dbReference type="NCBI Taxonomy" id="51637"/>
    <lineage>
        <taxon>Eukaryota</taxon>
        <taxon>Discoba</taxon>
        <taxon>Heterolobosea</taxon>
        <taxon>Tetramitia</taxon>
        <taxon>Eutetramitia</taxon>
        <taxon>Vahlkampfiidae</taxon>
        <taxon>Naegleria</taxon>
    </lineage>
</organism>
<feature type="domain" description="FCP1 homology" evidence="2">
    <location>
        <begin position="91"/>
        <end position="245"/>
    </location>
</feature>
<dbReference type="InterPro" id="IPR050365">
    <property type="entry name" value="TIM50"/>
</dbReference>
<keyword evidence="1" id="KW-0813">Transport</keyword>
<dbReference type="SUPFAM" id="SSF56784">
    <property type="entry name" value="HAD-like"/>
    <property type="match status" value="1"/>
</dbReference>
<dbReference type="Pfam" id="PF03031">
    <property type="entry name" value="NIF"/>
    <property type="match status" value="1"/>
</dbReference>
<dbReference type="InterPro" id="IPR036412">
    <property type="entry name" value="HAD-like_sf"/>
</dbReference>
<keyword evidence="1" id="KW-0811">Translocation</keyword>
<dbReference type="InterPro" id="IPR023214">
    <property type="entry name" value="HAD_sf"/>
</dbReference>
<evidence type="ECO:0000259" key="2">
    <source>
        <dbReference type="PROSITE" id="PS50969"/>
    </source>
</evidence>
<dbReference type="Proteomes" id="UP000816034">
    <property type="component" value="Unassembled WGS sequence"/>
</dbReference>
<comment type="subcellular location">
    <subcellularLocation>
        <location evidence="1">Mitochondrion inner membrane</location>
        <topology evidence="1">Single-pass membrane protein</topology>
    </subcellularLocation>
</comment>
<proteinExistence type="inferred from homology"/>
<dbReference type="AlphaFoldDB" id="A0AA88KMP5"/>
<accession>A0AA88KMP5</accession>
<comment type="similarity">
    <text evidence="1">Belongs to the TIM50 family.</text>
</comment>
<dbReference type="GeneID" id="68093932"/>
<dbReference type="EMBL" id="PYSW02000013">
    <property type="protein sequence ID" value="KAG2387144.1"/>
    <property type="molecule type" value="Genomic_DNA"/>
</dbReference>
<keyword evidence="1" id="KW-0809">Transit peptide</keyword>
<dbReference type="Gene3D" id="3.40.50.1000">
    <property type="entry name" value="HAD superfamily/HAD-like"/>
    <property type="match status" value="1"/>
</dbReference>
<evidence type="ECO:0000313" key="3">
    <source>
        <dbReference type="EMBL" id="KAG2387144.1"/>
    </source>
</evidence>
<sequence length="281" mass="32012">MKCSSATLKRLLMNNTSVAFNLSKRMLPKSLIVGTSFPFKCGAMSCSWNQPHPSLSPRSSISGQPLQFRCYVDAYSYAREQGLCALPPLENGDERMTLVLDLDETLTTVEADNSIDYQSLGMESFTIPSGYLVVKRPGLDKFLVDMSKLFEIVLLTASVDHYADSILECLPDVFSHRLYRHHLFETKKVSELNRDLKKVIFLDNNTGYLRDNFDNMMCVKGFSAMYKECAKDTELEKMADVLKRIVESGKVHEEVKTWNKLFAETNRPLFEKEMLEQLGVQ</sequence>
<evidence type="ECO:0000256" key="1">
    <source>
        <dbReference type="RuleBase" id="RU365079"/>
    </source>
</evidence>
<dbReference type="PANTHER" id="PTHR12210">
    <property type="entry name" value="DULLARD PROTEIN PHOSPHATASE"/>
    <property type="match status" value="1"/>
</dbReference>
<keyword evidence="1" id="KW-0496">Mitochondrion</keyword>
<comment type="caution">
    <text evidence="3">The sequence shown here is derived from an EMBL/GenBank/DDBJ whole genome shotgun (WGS) entry which is preliminary data.</text>
</comment>
<dbReference type="SMART" id="SM00577">
    <property type="entry name" value="CPDc"/>
    <property type="match status" value="1"/>
</dbReference>
<comment type="subunit">
    <text evidence="1">Component of the TIM23 complex.</text>
</comment>
<evidence type="ECO:0000313" key="4">
    <source>
        <dbReference type="Proteomes" id="UP000816034"/>
    </source>
</evidence>
<dbReference type="PROSITE" id="PS50969">
    <property type="entry name" value="FCP1"/>
    <property type="match status" value="1"/>
</dbReference>
<keyword evidence="4" id="KW-1185">Reference proteome</keyword>
<name>A0AA88KMP5_NAELO</name>